<dbReference type="AlphaFoldDB" id="A0A1F5G6Z8"/>
<organism evidence="4 5">
    <name type="scientific">Candidatus Curtissbacteria bacterium RIFCSPHIGHO2_01_FULL_40_12</name>
    <dbReference type="NCBI Taxonomy" id="1797710"/>
    <lineage>
        <taxon>Bacteria</taxon>
        <taxon>Candidatus Curtissiibacteriota</taxon>
    </lineage>
</organism>
<comment type="similarity">
    <text evidence="1">Belongs to the bacterial solute-binding protein 1 family.</text>
</comment>
<name>A0A1F5G6Z8_9BACT</name>
<accession>A0A1F5G6Z8</accession>
<evidence type="ECO:0000256" key="1">
    <source>
        <dbReference type="ARBA" id="ARBA00008520"/>
    </source>
</evidence>
<keyword evidence="3" id="KW-0732">Signal</keyword>
<dbReference type="GO" id="GO:0042956">
    <property type="term" value="P:maltodextrin transmembrane transport"/>
    <property type="evidence" value="ECO:0007669"/>
    <property type="project" value="TreeGrafter"/>
</dbReference>
<dbReference type="EMBL" id="MFAY01000056">
    <property type="protein sequence ID" value="OGD87642.1"/>
    <property type="molecule type" value="Genomic_DNA"/>
</dbReference>
<protein>
    <recommendedName>
        <fullName evidence="6">Sugar ABC transporter substrate-binding protein</fullName>
    </recommendedName>
</protein>
<gene>
    <name evidence="4" type="ORF">A2693_01675</name>
</gene>
<dbReference type="SUPFAM" id="SSF53850">
    <property type="entry name" value="Periplasmic binding protein-like II"/>
    <property type="match status" value="1"/>
</dbReference>
<dbReference type="GO" id="GO:1901982">
    <property type="term" value="F:maltose binding"/>
    <property type="evidence" value="ECO:0007669"/>
    <property type="project" value="TreeGrafter"/>
</dbReference>
<evidence type="ECO:0000313" key="5">
    <source>
        <dbReference type="Proteomes" id="UP000178577"/>
    </source>
</evidence>
<reference evidence="4 5" key="1">
    <citation type="journal article" date="2016" name="Nat. Commun.">
        <title>Thousands of microbial genomes shed light on interconnected biogeochemical processes in an aquifer system.</title>
        <authorList>
            <person name="Anantharaman K."/>
            <person name="Brown C.T."/>
            <person name="Hug L.A."/>
            <person name="Sharon I."/>
            <person name="Castelle C.J."/>
            <person name="Probst A.J."/>
            <person name="Thomas B.C."/>
            <person name="Singh A."/>
            <person name="Wilkins M.J."/>
            <person name="Karaoz U."/>
            <person name="Brodie E.L."/>
            <person name="Williams K.H."/>
            <person name="Hubbard S.S."/>
            <person name="Banfield J.F."/>
        </authorList>
    </citation>
    <scope>NUCLEOTIDE SEQUENCE [LARGE SCALE GENOMIC DNA]</scope>
</reference>
<comment type="caution">
    <text evidence="4">The sequence shown here is derived from an EMBL/GenBank/DDBJ whole genome shotgun (WGS) entry which is preliminary data.</text>
</comment>
<dbReference type="Proteomes" id="UP000178577">
    <property type="component" value="Unassembled WGS sequence"/>
</dbReference>
<dbReference type="PANTHER" id="PTHR30061">
    <property type="entry name" value="MALTOSE-BINDING PERIPLASMIC PROTEIN"/>
    <property type="match status" value="1"/>
</dbReference>
<dbReference type="GO" id="GO:0015768">
    <property type="term" value="P:maltose transport"/>
    <property type="evidence" value="ECO:0007669"/>
    <property type="project" value="TreeGrafter"/>
</dbReference>
<dbReference type="PANTHER" id="PTHR30061:SF50">
    <property type="entry name" value="MALTOSE_MALTODEXTRIN-BINDING PERIPLASMIC PROTEIN"/>
    <property type="match status" value="1"/>
</dbReference>
<evidence type="ECO:0000256" key="3">
    <source>
        <dbReference type="ARBA" id="ARBA00022729"/>
    </source>
</evidence>
<evidence type="ECO:0000313" key="4">
    <source>
        <dbReference type="EMBL" id="OGD87642.1"/>
    </source>
</evidence>
<dbReference type="PROSITE" id="PS51257">
    <property type="entry name" value="PROKAR_LIPOPROTEIN"/>
    <property type="match status" value="1"/>
</dbReference>
<proteinExistence type="inferred from homology"/>
<dbReference type="InterPro" id="IPR006059">
    <property type="entry name" value="SBP"/>
</dbReference>
<dbReference type="Gene3D" id="3.40.190.10">
    <property type="entry name" value="Periplasmic binding protein-like II"/>
    <property type="match status" value="1"/>
</dbReference>
<evidence type="ECO:0000256" key="2">
    <source>
        <dbReference type="ARBA" id="ARBA00022448"/>
    </source>
</evidence>
<keyword evidence="2" id="KW-0813">Transport</keyword>
<dbReference type="GO" id="GO:0055052">
    <property type="term" value="C:ATP-binding cassette (ABC) transporter complex, substrate-binding subunit-containing"/>
    <property type="evidence" value="ECO:0007669"/>
    <property type="project" value="TreeGrafter"/>
</dbReference>
<sequence length="427" mass="47120">MLSAKVILVFIAALILTGCSLLPFAKEEKTVTLNYWGLWESPATINQLIADFKKENPKIDVIYEKKSHQQYRESLLNQINSGKGPDIFRFHNTWTLMLENILAPIPSNVVSQSEFKKDFYPTVFNDLRNSKKEFVGVPLEIDGLALFYNEDIFNAAGIVRPPTTWQEFAQDAVKLTVKDPVGNITTAGAALGTASNVDHFSDILGLMIIQNGGDPKSPTDKASADALTYYTNFARGETRVWDEAQPASTIAFAGGSLAMYFAPSWRVIEIKNANPLLNFKVASVPQLEGGKVGWATYWAEGVSTKSQEKEAAFKFVKFMQKEDTLIKLYSESAKSPGRFFGEPYPKVSMASKLAADPIVGAFIADAPFMRSFSMASRTFDNGLNDQIIKAYEDAVNSVLRGTPAKNALETTSNNISNVINRFKAPSQ</sequence>
<evidence type="ECO:0008006" key="6">
    <source>
        <dbReference type="Google" id="ProtNLM"/>
    </source>
</evidence>
<dbReference type="Pfam" id="PF01547">
    <property type="entry name" value="SBP_bac_1"/>
    <property type="match status" value="1"/>
</dbReference>